<name>A0A3M7RIV2_BRAPC</name>
<comment type="caution">
    <text evidence="1">The sequence shown here is derived from an EMBL/GenBank/DDBJ whole genome shotgun (WGS) entry which is preliminary data.</text>
</comment>
<evidence type="ECO:0008006" key="3">
    <source>
        <dbReference type="Google" id="ProtNLM"/>
    </source>
</evidence>
<protein>
    <recommendedName>
        <fullName evidence="3">Endonuclease/exonuclease/phosphatase domain-containing protein</fullName>
    </recommendedName>
</protein>
<accession>A0A3M7RIV2</accession>
<proteinExistence type="predicted"/>
<keyword evidence="2" id="KW-1185">Reference proteome</keyword>
<organism evidence="1 2">
    <name type="scientific">Brachionus plicatilis</name>
    <name type="common">Marine rotifer</name>
    <name type="synonym">Brachionus muelleri</name>
    <dbReference type="NCBI Taxonomy" id="10195"/>
    <lineage>
        <taxon>Eukaryota</taxon>
        <taxon>Metazoa</taxon>
        <taxon>Spiralia</taxon>
        <taxon>Gnathifera</taxon>
        <taxon>Rotifera</taxon>
        <taxon>Eurotatoria</taxon>
        <taxon>Monogononta</taxon>
        <taxon>Pseudotrocha</taxon>
        <taxon>Ploima</taxon>
        <taxon>Brachionidae</taxon>
        <taxon>Brachionus</taxon>
    </lineage>
</organism>
<dbReference type="InterPro" id="IPR036691">
    <property type="entry name" value="Endo/exonu/phosph_ase_sf"/>
</dbReference>
<evidence type="ECO:0000313" key="2">
    <source>
        <dbReference type="Proteomes" id="UP000276133"/>
    </source>
</evidence>
<dbReference type="AlphaFoldDB" id="A0A3M7RIV2"/>
<dbReference type="Proteomes" id="UP000276133">
    <property type="component" value="Unassembled WGS sequence"/>
</dbReference>
<dbReference type="EMBL" id="REGN01003275">
    <property type="protein sequence ID" value="RNA23503.1"/>
    <property type="molecule type" value="Genomic_DNA"/>
</dbReference>
<reference evidence="1 2" key="1">
    <citation type="journal article" date="2018" name="Sci. Rep.">
        <title>Genomic signatures of local adaptation to the degree of environmental predictability in rotifers.</title>
        <authorList>
            <person name="Franch-Gras L."/>
            <person name="Hahn C."/>
            <person name="Garcia-Roger E.M."/>
            <person name="Carmona M.J."/>
            <person name="Serra M."/>
            <person name="Gomez A."/>
        </authorList>
    </citation>
    <scope>NUCLEOTIDE SEQUENCE [LARGE SCALE GENOMIC DNA]</scope>
    <source>
        <strain evidence="1">HYR1</strain>
    </source>
</reference>
<dbReference type="SUPFAM" id="SSF56219">
    <property type="entry name" value="DNase I-like"/>
    <property type="match status" value="1"/>
</dbReference>
<sequence>MLLRNSYFFYISFYNPPDIELPFDFFLDISRKCGKFIMGGDLNAKTNSLSISSENENDLILEKIINQLNLSTDYYEMSMQLQQFGHTSMIYLSLLVSKIVIRKN</sequence>
<dbReference type="Gene3D" id="3.60.10.10">
    <property type="entry name" value="Endonuclease/exonuclease/phosphatase"/>
    <property type="match status" value="1"/>
</dbReference>
<evidence type="ECO:0000313" key="1">
    <source>
        <dbReference type="EMBL" id="RNA23503.1"/>
    </source>
</evidence>
<gene>
    <name evidence="1" type="ORF">BpHYR1_003002</name>
</gene>